<feature type="repeat" description="ANK" evidence="3">
    <location>
        <begin position="298"/>
        <end position="330"/>
    </location>
</feature>
<organism evidence="5 6">
    <name type="scientific">Candidatus Protochlamydia amoebophila</name>
    <dbReference type="NCBI Taxonomy" id="362787"/>
    <lineage>
        <taxon>Bacteria</taxon>
        <taxon>Pseudomonadati</taxon>
        <taxon>Chlamydiota</taxon>
        <taxon>Chlamydiia</taxon>
        <taxon>Parachlamydiales</taxon>
        <taxon>Parachlamydiaceae</taxon>
        <taxon>Candidatus Protochlamydia</taxon>
    </lineage>
</organism>
<dbReference type="PROSITE" id="PS50297">
    <property type="entry name" value="ANK_REP_REGION"/>
    <property type="match status" value="3"/>
</dbReference>
<feature type="coiled-coil region" evidence="4">
    <location>
        <begin position="192"/>
        <end position="251"/>
    </location>
</feature>
<keyword evidence="4" id="KW-0175">Coiled coil</keyword>
<gene>
    <name evidence="5" type="ORF">DB44_EG00020</name>
</gene>
<dbReference type="Gene3D" id="1.25.40.20">
    <property type="entry name" value="Ankyrin repeat-containing domain"/>
    <property type="match status" value="2"/>
</dbReference>
<dbReference type="InterPro" id="IPR002110">
    <property type="entry name" value="Ankyrin_rpt"/>
</dbReference>
<accession>A0A0C1H0B3</accession>
<reference evidence="5 6" key="1">
    <citation type="journal article" date="2014" name="Mol. Biol. Evol.">
        <title>Massive expansion of Ubiquitination-related gene families within the Chlamydiae.</title>
        <authorList>
            <person name="Domman D."/>
            <person name="Collingro A."/>
            <person name="Lagkouvardos I."/>
            <person name="Gehre L."/>
            <person name="Weinmaier T."/>
            <person name="Rattei T."/>
            <person name="Subtil A."/>
            <person name="Horn M."/>
        </authorList>
    </citation>
    <scope>NUCLEOTIDE SEQUENCE [LARGE SCALE GENOMIC DNA]</scope>
    <source>
        <strain evidence="5 6">EI2</strain>
    </source>
</reference>
<dbReference type="InterPro" id="IPR036770">
    <property type="entry name" value="Ankyrin_rpt-contain_sf"/>
</dbReference>
<dbReference type="GO" id="GO:0005737">
    <property type="term" value="C:cytoplasm"/>
    <property type="evidence" value="ECO:0007669"/>
    <property type="project" value="TreeGrafter"/>
</dbReference>
<dbReference type="Proteomes" id="UP000031465">
    <property type="component" value="Unassembled WGS sequence"/>
</dbReference>
<sequence length="504" mass="58392">MMSCPPIIHRDASLNNVSTQLHVLEKKVFHLQSVIEIMDNTLRESLKLSAEVTECQLEAVKQLRQRQQNSLVENSLPEGHYEIIQNEPETNRLPKGHSKIIENELETEANGEINLSLNQRTLFEDIDEKIRQLREDYLFSYDSILQARKGTFFNGNLVVLDEQKRQELMQTYAERLDEKLLKSREGFQIDDITDLNQLKKELKENFKKQRQEYLELFARKEALTMQEDELRKELEPQFKELEAEKNRLLSQLKVCDIFTACQLNDDEFIEQELAKLGIWNLFTRPCSKEAFVNQVHASGFTPLHSACYHNHLKIVKILLKNGANVAALDRYQYQPIHWAAKKGAYSVVKYLLDRIDRDNKKGLVNARGEYGRTPLHMSVFNGRVQTTQLLIEEGADINAQAGLDEHLLTPLHYSVIQGNVKMVKILTSYDELDVCVKDSKGYTPLYHAITDGHVPIVEYLLNHRSWRNPLDSQDPNSLVSLVKAPKRKNEEDIQRLLFLKFPAK</sequence>
<protein>
    <submittedName>
        <fullName evidence="5">Uncharacterized protein</fullName>
    </submittedName>
</protein>
<dbReference type="PANTHER" id="PTHR24198">
    <property type="entry name" value="ANKYRIN REPEAT AND PROTEIN KINASE DOMAIN-CONTAINING PROTEIN"/>
    <property type="match status" value="1"/>
</dbReference>
<dbReference type="PATRIC" id="fig|362787.3.peg.1623"/>
<evidence type="ECO:0000256" key="2">
    <source>
        <dbReference type="ARBA" id="ARBA00023043"/>
    </source>
</evidence>
<dbReference type="PROSITE" id="PS50088">
    <property type="entry name" value="ANK_REPEAT"/>
    <property type="match status" value="3"/>
</dbReference>
<dbReference type="PRINTS" id="PR01415">
    <property type="entry name" value="ANKYRIN"/>
</dbReference>
<dbReference type="SUPFAM" id="SSF48403">
    <property type="entry name" value="Ankyrin repeat"/>
    <property type="match status" value="1"/>
</dbReference>
<keyword evidence="2 3" id="KW-0040">ANK repeat</keyword>
<feature type="repeat" description="ANK" evidence="3">
    <location>
        <begin position="370"/>
        <end position="402"/>
    </location>
</feature>
<name>A0A0C1H0B3_9BACT</name>
<dbReference type="AlphaFoldDB" id="A0A0C1H0B3"/>
<dbReference type="Pfam" id="PF12796">
    <property type="entry name" value="Ank_2"/>
    <property type="match status" value="2"/>
</dbReference>
<comment type="caution">
    <text evidence="5">The sequence shown here is derived from an EMBL/GenBank/DDBJ whole genome shotgun (WGS) entry which is preliminary data.</text>
</comment>
<dbReference type="PANTHER" id="PTHR24198:SF165">
    <property type="entry name" value="ANKYRIN REPEAT-CONTAINING PROTEIN-RELATED"/>
    <property type="match status" value="1"/>
</dbReference>
<evidence type="ECO:0000256" key="4">
    <source>
        <dbReference type="SAM" id="Coils"/>
    </source>
</evidence>
<keyword evidence="1" id="KW-0677">Repeat</keyword>
<feature type="repeat" description="ANK" evidence="3">
    <location>
        <begin position="440"/>
        <end position="472"/>
    </location>
</feature>
<dbReference type="EMBL" id="JSAN01000105">
    <property type="protein sequence ID" value="KIC71204.1"/>
    <property type="molecule type" value="Genomic_DNA"/>
</dbReference>
<evidence type="ECO:0000256" key="1">
    <source>
        <dbReference type="ARBA" id="ARBA00022737"/>
    </source>
</evidence>
<dbReference type="SMART" id="SM00248">
    <property type="entry name" value="ANK"/>
    <property type="match status" value="5"/>
</dbReference>
<proteinExistence type="predicted"/>
<evidence type="ECO:0000313" key="6">
    <source>
        <dbReference type="Proteomes" id="UP000031465"/>
    </source>
</evidence>
<evidence type="ECO:0000313" key="5">
    <source>
        <dbReference type="EMBL" id="KIC71204.1"/>
    </source>
</evidence>
<dbReference type="Pfam" id="PF00023">
    <property type="entry name" value="Ank"/>
    <property type="match status" value="1"/>
</dbReference>
<evidence type="ECO:0000256" key="3">
    <source>
        <dbReference type="PROSITE-ProRule" id="PRU00023"/>
    </source>
</evidence>